<evidence type="ECO:0000313" key="9">
    <source>
        <dbReference type="EMBL" id="OOQ60346.1"/>
    </source>
</evidence>
<evidence type="ECO:0000256" key="6">
    <source>
        <dbReference type="SAM" id="Phobius"/>
    </source>
</evidence>
<reference evidence="9 10" key="1">
    <citation type="submission" date="2016-07" db="EMBL/GenBank/DDBJ databases">
        <title>Genomic analysis of zinc-resistant bacterium Mucilaginibacter pedocola TBZ30.</title>
        <authorList>
            <person name="Huang J."/>
            <person name="Tang J."/>
        </authorList>
    </citation>
    <scope>NUCLEOTIDE SEQUENCE [LARGE SCALE GENOMIC DNA]</scope>
    <source>
        <strain evidence="9 10">TBZ30</strain>
    </source>
</reference>
<dbReference type="Pfam" id="PF12704">
    <property type="entry name" value="MacB_PCD"/>
    <property type="match status" value="1"/>
</dbReference>
<proteinExistence type="predicted"/>
<keyword evidence="3 6" id="KW-0812">Transmembrane</keyword>
<comment type="subcellular location">
    <subcellularLocation>
        <location evidence="1">Cell membrane</location>
        <topology evidence="1">Multi-pass membrane protein</topology>
    </subcellularLocation>
</comment>
<keyword evidence="5 6" id="KW-0472">Membrane</keyword>
<dbReference type="InterPro" id="IPR025857">
    <property type="entry name" value="MacB_PCD"/>
</dbReference>
<dbReference type="RefSeq" id="WP_078347625.1">
    <property type="nucleotide sequence ID" value="NZ_MBTF01000007.1"/>
</dbReference>
<dbReference type="OrthoDB" id="1451596at2"/>
<evidence type="ECO:0000259" key="7">
    <source>
        <dbReference type="Pfam" id="PF02687"/>
    </source>
</evidence>
<evidence type="ECO:0000313" key="10">
    <source>
        <dbReference type="Proteomes" id="UP000189739"/>
    </source>
</evidence>
<feature type="transmembrane region" description="Helical" evidence="6">
    <location>
        <begin position="755"/>
        <end position="780"/>
    </location>
</feature>
<feature type="transmembrane region" description="Helical" evidence="6">
    <location>
        <begin position="327"/>
        <end position="355"/>
    </location>
</feature>
<feature type="domain" description="ABC3 transporter permease C-terminal" evidence="7">
    <location>
        <begin position="674"/>
        <end position="786"/>
    </location>
</feature>
<dbReference type="GO" id="GO:0022857">
    <property type="term" value="F:transmembrane transporter activity"/>
    <property type="evidence" value="ECO:0007669"/>
    <property type="project" value="TreeGrafter"/>
</dbReference>
<feature type="transmembrane region" description="Helical" evidence="6">
    <location>
        <begin position="21"/>
        <end position="40"/>
    </location>
</feature>
<dbReference type="PANTHER" id="PTHR30572:SF18">
    <property type="entry name" value="ABC-TYPE MACROLIDE FAMILY EXPORT SYSTEM PERMEASE COMPONENT 2"/>
    <property type="match status" value="1"/>
</dbReference>
<protein>
    <submittedName>
        <fullName evidence="9">Uncharacterized protein</fullName>
    </submittedName>
</protein>
<dbReference type="InterPro" id="IPR003838">
    <property type="entry name" value="ABC3_permease_C"/>
</dbReference>
<dbReference type="EMBL" id="MBTF01000007">
    <property type="protein sequence ID" value="OOQ60346.1"/>
    <property type="molecule type" value="Genomic_DNA"/>
</dbReference>
<feature type="domain" description="ABC3 transporter permease C-terminal" evidence="7">
    <location>
        <begin position="287"/>
        <end position="403"/>
    </location>
</feature>
<keyword evidence="2" id="KW-1003">Cell membrane</keyword>
<evidence type="ECO:0000256" key="5">
    <source>
        <dbReference type="ARBA" id="ARBA00023136"/>
    </source>
</evidence>
<evidence type="ECO:0000256" key="2">
    <source>
        <dbReference type="ARBA" id="ARBA00022475"/>
    </source>
</evidence>
<evidence type="ECO:0000259" key="8">
    <source>
        <dbReference type="Pfam" id="PF12704"/>
    </source>
</evidence>
<feature type="transmembrane region" description="Helical" evidence="6">
    <location>
        <begin position="723"/>
        <end position="743"/>
    </location>
</feature>
<dbReference type="GO" id="GO:0005886">
    <property type="term" value="C:plasma membrane"/>
    <property type="evidence" value="ECO:0007669"/>
    <property type="project" value="UniProtKB-SubCell"/>
</dbReference>
<sequence length="794" mass="87808">MITQLKFALRHLLRSGLFTSINVAGLAISLTAVVLMALYIEDELSYDTFNKNAQQIYRVVDDKQTNALFQHGAGSPGPLAPALLNDFPQVKVAVRFIDGESLVKYENKAFEERHIFYADPEVFNVFSFPLVYGDPSTALNEPRTVVMTQTTALKYFGNKNAIGKIVTMNGDTYRVTGIAKDIPSNSHIQFDILASMATAQAKGSGYDWLFTNWYSNNFHTYILLPKIEDNEQLISQMAAFANRHNANTNGTTHHYGLEKLNDIYLHSDRENQIGKTGNIRSLYVFAAIAFFVLLIASINFINLSTARATERAKEVGIKKVNGVSRPALVAQFFFESFLMVGVAALIAIFAAAALLPIFNEFSGKTIEFALFKPAHIVGLVAAVIIVSSVSGIYPALILSGFNPVAAIKGRVRTSSFNIGMRKALVVFQFSVSIILIISCIVVFTQLKYMQTHDLGFKTAQTMVINFEGDNSVQKNYKYIESEILKKPGVKSVSASSAVPGNLISGWSMDFAKKNGDTVHAELPIYLTDFSFMRQYNIPMVAGRGLSSQFAADTVESMVINETALKKLGFNNPEEAIGAKVGMYPNDAKIIGVFKDFHYESLQHQIGPLAMRILPGNFRLFSVEIGPQNVPATVQAIEELWKNIVPQRPLEYTFLNNAFNEQYKAEIKFGQLFSLFTGLAIAIACFGLFGLSLFSVKQRKLEIGIRKVIGASAFKITLLITKDFLSLVALAVVIAFPIALYFMSHWLQEFAYRIQISWWIFVIGGGIAALVALLTISFHAIRAAIANPINSLKNE</sequence>
<feature type="transmembrane region" description="Helical" evidence="6">
    <location>
        <begin position="671"/>
        <end position="695"/>
    </location>
</feature>
<gene>
    <name evidence="9" type="ORF">BC343_25315</name>
</gene>
<feature type="transmembrane region" description="Helical" evidence="6">
    <location>
        <begin position="375"/>
        <end position="402"/>
    </location>
</feature>
<dbReference type="AlphaFoldDB" id="A0A1S9PHA6"/>
<dbReference type="PANTHER" id="PTHR30572">
    <property type="entry name" value="MEMBRANE COMPONENT OF TRANSPORTER-RELATED"/>
    <property type="match status" value="1"/>
</dbReference>
<name>A0A1S9PHA6_9SPHI</name>
<dbReference type="STRING" id="1792845.BC343_25315"/>
<evidence type="ECO:0000256" key="3">
    <source>
        <dbReference type="ARBA" id="ARBA00022692"/>
    </source>
</evidence>
<dbReference type="Proteomes" id="UP000189739">
    <property type="component" value="Unassembled WGS sequence"/>
</dbReference>
<dbReference type="Pfam" id="PF02687">
    <property type="entry name" value="FtsX"/>
    <property type="match status" value="2"/>
</dbReference>
<comment type="caution">
    <text evidence="9">The sequence shown here is derived from an EMBL/GenBank/DDBJ whole genome shotgun (WGS) entry which is preliminary data.</text>
</comment>
<evidence type="ECO:0000256" key="4">
    <source>
        <dbReference type="ARBA" id="ARBA00022989"/>
    </source>
</evidence>
<feature type="transmembrane region" description="Helical" evidence="6">
    <location>
        <begin position="423"/>
        <end position="443"/>
    </location>
</feature>
<organism evidence="9 10">
    <name type="scientific">Mucilaginibacter pedocola</name>
    <dbReference type="NCBI Taxonomy" id="1792845"/>
    <lineage>
        <taxon>Bacteria</taxon>
        <taxon>Pseudomonadati</taxon>
        <taxon>Bacteroidota</taxon>
        <taxon>Sphingobacteriia</taxon>
        <taxon>Sphingobacteriales</taxon>
        <taxon>Sphingobacteriaceae</taxon>
        <taxon>Mucilaginibacter</taxon>
    </lineage>
</organism>
<accession>A0A1S9PHA6</accession>
<keyword evidence="10" id="KW-1185">Reference proteome</keyword>
<feature type="transmembrane region" description="Helical" evidence="6">
    <location>
        <begin position="282"/>
        <end position="306"/>
    </location>
</feature>
<feature type="domain" description="MacB-like periplasmic core" evidence="8">
    <location>
        <begin position="19"/>
        <end position="238"/>
    </location>
</feature>
<keyword evidence="4 6" id="KW-1133">Transmembrane helix</keyword>
<dbReference type="InterPro" id="IPR050250">
    <property type="entry name" value="Macrolide_Exporter_MacB"/>
</dbReference>
<evidence type="ECO:0000256" key="1">
    <source>
        <dbReference type="ARBA" id="ARBA00004651"/>
    </source>
</evidence>